<dbReference type="RefSeq" id="XP_018984686.1">
    <property type="nucleotide sequence ID" value="XM_019128997.1"/>
</dbReference>
<dbReference type="SUPFAM" id="SSF50044">
    <property type="entry name" value="SH3-domain"/>
    <property type="match status" value="1"/>
</dbReference>
<evidence type="ECO:0000313" key="8">
    <source>
        <dbReference type="EMBL" id="ODQ79358.1"/>
    </source>
</evidence>
<dbReference type="Pfam" id="PF00169">
    <property type="entry name" value="PH"/>
    <property type="match status" value="1"/>
</dbReference>
<evidence type="ECO:0000256" key="2">
    <source>
        <dbReference type="ARBA" id="ARBA00022553"/>
    </source>
</evidence>
<feature type="compositionally biased region" description="Polar residues" evidence="4">
    <location>
        <begin position="396"/>
        <end position="405"/>
    </location>
</feature>
<dbReference type="CDD" id="cd13316">
    <property type="entry name" value="PH_Boi"/>
    <property type="match status" value="1"/>
</dbReference>
<organism evidence="8 9">
    <name type="scientific">Babjeviella inositovora NRRL Y-12698</name>
    <dbReference type="NCBI Taxonomy" id="984486"/>
    <lineage>
        <taxon>Eukaryota</taxon>
        <taxon>Fungi</taxon>
        <taxon>Dikarya</taxon>
        <taxon>Ascomycota</taxon>
        <taxon>Saccharomycotina</taxon>
        <taxon>Pichiomycetes</taxon>
        <taxon>Serinales incertae sedis</taxon>
        <taxon>Babjeviella</taxon>
    </lineage>
</organism>
<evidence type="ECO:0000256" key="3">
    <source>
        <dbReference type="PROSITE-ProRule" id="PRU00192"/>
    </source>
</evidence>
<dbReference type="InterPro" id="IPR045188">
    <property type="entry name" value="Boi1/Boi2-like"/>
</dbReference>
<feature type="compositionally biased region" description="Polar residues" evidence="4">
    <location>
        <begin position="425"/>
        <end position="443"/>
    </location>
</feature>
<dbReference type="Gene3D" id="1.10.150.50">
    <property type="entry name" value="Transcription Factor, Ets-1"/>
    <property type="match status" value="1"/>
</dbReference>
<dbReference type="AlphaFoldDB" id="A0A1E3QNZ3"/>
<feature type="region of interest" description="Disordered" evidence="4">
    <location>
        <begin position="383"/>
        <end position="465"/>
    </location>
</feature>
<dbReference type="InterPro" id="IPR001849">
    <property type="entry name" value="PH_domain"/>
</dbReference>
<evidence type="ECO:0000313" key="9">
    <source>
        <dbReference type="Proteomes" id="UP000094336"/>
    </source>
</evidence>
<dbReference type="PROSITE" id="PS50003">
    <property type="entry name" value="PH_DOMAIN"/>
    <property type="match status" value="1"/>
</dbReference>
<feature type="region of interest" description="Disordered" evidence="4">
    <location>
        <begin position="813"/>
        <end position="851"/>
    </location>
</feature>
<keyword evidence="1 3" id="KW-0728">SH3 domain</keyword>
<feature type="compositionally biased region" description="Polar residues" evidence="4">
    <location>
        <begin position="452"/>
        <end position="465"/>
    </location>
</feature>
<dbReference type="GO" id="GO:0042147">
    <property type="term" value="P:retrograde transport, endosome to Golgi"/>
    <property type="evidence" value="ECO:0007669"/>
    <property type="project" value="TreeGrafter"/>
</dbReference>
<dbReference type="InterPro" id="IPR011993">
    <property type="entry name" value="PH-like_dom_sf"/>
</dbReference>
<dbReference type="EMBL" id="KV454432">
    <property type="protein sequence ID" value="ODQ79358.1"/>
    <property type="molecule type" value="Genomic_DNA"/>
</dbReference>
<feature type="region of interest" description="Disordered" evidence="4">
    <location>
        <begin position="339"/>
        <end position="370"/>
    </location>
</feature>
<feature type="compositionally biased region" description="Polar residues" evidence="4">
    <location>
        <begin position="286"/>
        <end position="295"/>
    </location>
</feature>
<keyword evidence="2" id="KW-0597">Phosphoprotein</keyword>
<dbReference type="SUPFAM" id="SSF50729">
    <property type="entry name" value="PH domain-like"/>
    <property type="match status" value="1"/>
</dbReference>
<dbReference type="SUPFAM" id="SSF47769">
    <property type="entry name" value="SAM/Pointed domain"/>
    <property type="match status" value="1"/>
</dbReference>
<feature type="compositionally biased region" description="Low complexity" evidence="4">
    <location>
        <begin position="772"/>
        <end position="790"/>
    </location>
</feature>
<evidence type="ECO:0000259" key="5">
    <source>
        <dbReference type="PROSITE" id="PS50002"/>
    </source>
</evidence>
<feature type="region of interest" description="Disordered" evidence="4">
    <location>
        <begin position="102"/>
        <end position="131"/>
    </location>
</feature>
<feature type="compositionally biased region" description="Basic and acidic residues" evidence="4">
    <location>
        <begin position="840"/>
        <end position="851"/>
    </location>
</feature>
<feature type="region of interest" description="Disordered" evidence="4">
    <location>
        <begin position="497"/>
        <end position="516"/>
    </location>
</feature>
<dbReference type="STRING" id="984486.A0A1E3QNZ3"/>
<dbReference type="PROSITE" id="PS50105">
    <property type="entry name" value="SAM_DOMAIN"/>
    <property type="match status" value="1"/>
</dbReference>
<dbReference type="PANTHER" id="PTHR22902">
    <property type="entry name" value="SESQUIPEDALIAN"/>
    <property type="match status" value="1"/>
</dbReference>
<evidence type="ECO:0000259" key="6">
    <source>
        <dbReference type="PROSITE" id="PS50003"/>
    </source>
</evidence>
<evidence type="ECO:0008006" key="10">
    <source>
        <dbReference type="Google" id="ProtNLM"/>
    </source>
</evidence>
<dbReference type="InterPro" id="IPR001452">
    <property type="entry name" value="SH3_domain"/>
</dbReference>
<name>A0A1E3QNZ3_9ASCO</name>
<feature type="domain" description="SH3" evidence="5">
    <location>
        <begin position="26"/>
        <end position="90"/>
    </location>
</feature>
<dbReference type="InterPro" id="IPR001660">
    <property type="entry name" value="SAM"/>
</dbReference>
<dbReference type="GeneID" id="30146850"/>
<keyword evidence="9" id="KW-1185">Reference proteome</keyword>
<dbReference type="SMART" id="SM00233">
    <property type="entry name" value="PH"/>
    <property type="match status" value="1"/>
</dbReference>
<feature type="domain" description="PH" evidence="6">
    <location>
        <begin position="559"/>
        <end position="679"/>
    </location>
</feature>
<dbReference type="SMART" id="SM00326">
    <property type="entry name" value="SH3"/>
    <property type="match status" value="1"/>
</dbReference>
<dbReference type="Gene3D" id="2.30.29.30">
    <property type="entry name" value="Pleckstrin-homology domain (PH domain)/Phosphotyrosine-binding domain (PTB)"/>
    <property type="match status" value="1"/>
</dbReference>
<dbReference type="Proteomes" id="UP000094336">
    <property type="component" value="Unassembled WGS sequence"/>
</dbReference>
<feature type="compositionally biased region" description="Polar residues" evidence="4">
    <location>
        <begin position="102"/>
        <end position="119"/>
    </location>
</feature>
<dbReference type="Pfam" id="PF07647">
    <property type="entry name" value="SAM_2"/>
    <property type="match status" value="1"/>
</dbReference>
<feature type="region of interest" description="Disordered" evidence="4">
    <location>
        <begin position="744"/>
        <end position="796"/>
    </location>
</feature>
<sequence>MTTKPHPPKLTTSFSLDFDSASELPTAGPVYTVIKVFNARLGDELNLQVGDKLEVIADDSEYNDGWYMGRNMVTGETGLYPKTFTQLVLGIPKLLRAASRRVVSNGSTPKGSVASTPTHASPGLSDVPFTRNTSVHKTMSDIDKALQELGESKRMSLDPLEVESWTPEQVSAYFVYLGFDVESAGQFQRHKINGQILLELELTYLKELDIVSFGTRFEMFKEIETLKQARPKTHSNEPYTPQAKRHSLLLAAPITRGASQDRTPPLHQRTKSRSSEDVPFAHFKKLQSQNTTPKSPSGIFDKPHAAHGVFDSPRKAPQPPNHRSPVAEGLSKFRSVLDPAFTSPEQARAPRKRSSMTFSRPVSSMGFDNASSTWLLPETEVKHSSKSKHHRRHSSLFSFASLTGESKSHSRKDSGTPAPGHSRKGSATTAPGHSRKGSATTAPGHSRKGSATFVSPLSTTPSRPVSTINERNFAAVLNTPTNFFDDVAVLLPLKSPTRAASGSPAHGTASPSSPTRAALDNIKFGLRPQQKRTLTTRKKQTSAFQEGIRHISPTEAIRSSDYSGWMSKRGNVTIGTWKTRYFTLHNTRLSYFGSLKDKTEKGLIDITAHKVLPARENEDKFVAIYAASTGSGRYCFKLVPPAPGSKKGLTFTQQKVHYFAVETQDEMREWMAALMKATIDIDETVPVVSSCVTPTISLPKAQEMLAKAREETRLKDEQLRAKGFLQQGYSYNVDEDPAFAHDVNSSYSNKTSSSASTPADLASMTFDPNHKALSMSARTTSTASSHQTSTLNKPHLSAGSGFSSPFLLASGAFSSKSPTSPRDFSAGTRSSKVESPVGVKDAEKRFSSMHF</sequence>
<dbReference type="Pfam" id="PF14604">
    <property type="entry name" value="SH3_9"/>
    <property type="match status" value="1"/>
</dbReference>
<dbReference type="GO" id="GO:0007032">
    <property type="term" value="P:endosome organization"/>
    <property type="evidence" value="ECO:0007669"/>
    <property type="project" value="TreeGrafter"/>
</dbReference>
<gene>
    <name evidence="8" type="ORF">BABINDRAFT_161765</name>
</gene>
<protein>
    <recommendedName>
        <fullName evidence="10">Protein BOI2</fullName>
    </recommendedName>
</protein>
<dbReference type="InterPro" id="IPR036028">
    <property type="entry name" value="SH3-like_dom_sf"/>
</dbReference>
<evidence type="ECO:0000259" key="7">
    <source>
        <dbReference type="PROSITE" id="PS50105"/>
    </source>
</evidence>
<dbReference type="SMART" id="SM00454">
    <property type="entry name" value="SAM"/>
    <property type="match status" value="1"/>
</dbReference>
<proteinExistence type="predicted"/>
<feature type="region of interest" description="Disordered" evidence="4">
    <location>
        <begin position="255"/>
        <end position="326"/>
    </location>
</feature>
<dbReference type="PANTHER" id="PTHR22902:SF27">
    <property type="entry name" value="PLECKSTRIN HOMOLOGY DOMAIN-CONTAINING FAMILY A MEMBER 3"/>
    <property type="match status" value="1"/>
</dbReference>
<evidence type="ECO:0000256" key="4">
    <source>
        <dbReference type="SAM" id="MobiDB-lite"/>
    </source>
</evidence>
<dbReference type="OrthoDB" id="73680at2759"/>
<accession>A0A1E3QNZ3</accession>
<dbReference type="FunFam" id="2.30.29.30:FF:000230">
    <property type="entry name" value="Polarized growth protein (Boi2)"/>
    <property type="match status" value="1"/>
</dbReference>
<feature type="domain" description="SAM" evidence="7">
    <location>
        <begin position="165"/>
        <end position="229"/>
    </location>
</feature>
<dbReference type="GO" id="GO:0005769">
    <property type="term" value="C:early endosome"/>
    <property type="evidence" value="ECO:0007669"/>
    <property type="project" value="TreeGrafter"/>
</dbReference>
<evidence type="ECO:0000256" key="1">
    <source>
        <dbReference type="ARBA" id="ARBA00022443"/>
    </source>
</evidence>
<feature type="compositionally biased region" description="Basic residues" evidence="4">
    <location>
        <begin position="384"/>
        <end position="394"/>
    </location>
</feature>
<dbReference type="CDD" id="cd09535">
    <property type="entry name" value="SAM_BOI-like_fungal"/>
    <property type="match status" value="1"/>
</dbReference>
<feature type="compositionally biased region" description="Low complexity" evidence="4">
    <location>
        <begin position="745"/>
        <end position="756"/>
    </location>
</feature>
<dbReference type="GO" id="GO:0055037">
    <property type="term" value="C:recycling endosome"/>
    <property type="evidence" value="ECO:0007669"/>
    <property type="project" value="TreeGrafter"/>
</dbReference>
<dbReference type="Gene3D" id="2.30.30.40">
    <property type="entry name" value="SH3 Domains"/>
    <property type="match status" value="1"/>
</dbReference>
<dbReference type="GO" id="GO:0001881">
    <property type="term" value="P:receptor recycling"/>
    <property type="evidence" value="ECO:0007669"/>
    <property type="project" value="TreeGrafter"/>
</dbReference>
<dbReference type="GO" id="GO:0005802">
    <property type="term" value="C:trans-Golgi network"/>
    <property type="evidence" value="ECO:0007669"/>
    <property type="project" value="TreeGrafter"/>
</dbReference>
<dbReference type="PROSITE" id="PS50002">
    <property type="entry name" value="SH3"/>
    <property type="match status" value="1"/>
</dbReference>
<dbReference type="InterPro" id="IPR013761">
    <property type="entry name" value="SAM/pointed_sf"/>
</dbReference>
<dbReference type="GO" id="GO:0005829">
    <property type="term" value="C:cytosol"/>
    <property type="evidence" value="ECO:0007669"/>
    <property type="project" value="GOC"/>
</dbReference>
<feature type="compositionally biased region" description="Polar residues" evidence="4">
    <location>
        <begin position="813"/>
        <end position="830"/>
    </location>
</feature>
<reference evidence="9" key="1">
    <citation type="submission" date="2016-05" db="EMBL/GenBank/DDBJ databases">
        <title>Comparative genomics of biotechnologically important yeasts.</title>
        <authorList>
            <consortium name="DOE Joint Genome Institute"/>
            <person name="Riley R."/>
            <person name="Haridas S."/>
            <person name="Wolfe K.H."/>
            <person name="Lopes M.R."/>
            <person name="Hittinger C.T."/>
            <person name="Goker M."/>
            <person name="Salamov A."/>
            <person name="Wisecaver J."/>
            <person name="Long T.M."/>
            <person name="Aerts A.L."/>
            <person name="Barry K."/>
            <person name="Choi C."/>
            <person name="Clum A."/>
            <person name="Coughlan A.Y."/>
            <person name="Deshpande S."/>
            <person name="Douglass A.P."/>
            <person name="Hanson S.J."/>
            <person name="Klenk H.-P."/>
            <person name="Labutti K."/>
            <person name="Lapidus A."/>
            <person name="Lindquist E."/>
            <person name="Lipzen A."/>
            <person name="Meier-Kolthoff J.P."/>
            <person name="Ohm R.A."/>
            <person name="Otillar R.P."/>
            <person name="Pangilinan J."/>
            <person name="Peng Y."/>
            <person name="Rokas A."/>
            <person name="Rosa C.A."/>
            <person name="Scheuner C."/>
            <person name="Sibirny A.A."/>
            <person name="Slot J.C."/>
            <person name="Stielow J.B."/>
            <person name="Sun H."/>
            <person name="Kurtzman C.P."/>
            <person name="Blackwell M."/>
            <person name="Grigoriev I.V."/>
            <person name="Jeffries T.W."/>
        </authorList>
    </citation>
    <scope>NUCLEOTIDE SEQUENCE [LARGE SCALE GENOMIC DNA]</scope>
    <source>
        <strain evidence="9">NRRL Y-12698</strain>
    </source>
</reference>